<keyword evidence="3 6" id="KW-0732">Signal</keyword>
<name>A0A8J6CNS5_9ROSI</name>
<keyword evidence="4" id="KW-0274">FAD</keyword>
<dbReference type="InterPro" id="IPR036188">
    <property type="entry name" value="FAD/NAD-bd_sf"/>
</dbReference>
<dbReference type="Gene3D" id="3.50.50.60">
    <property type="entry name" value="FAD/NAD(P)-binding domain"/>
    <property type="match status" value="1"/>
</dbReference>
<dbReference type="GO" id="GO:0050660">
    <property type="term" value="F:flavin adenine dinucleotide binding"/>
    <property type="evidence" value="ECO:0007669"/>
    <property type="project" value="InterPro"/>
</dbReference>
<dbReference type="InterPro" id="IPR000172">
    <property type="entry name" value="GMC_OxRdtase_N"/>
</dbReference>
<keyword evidence="5" id="KW-1133">Transmembrane helix</keyword>
<keyword evidence="5" id="KW-0812">Transmembrane</keyword>
<dbReference type="OrthoDB" id="269227at2759"/>
<dbReference type="Gene3D" id="3.30.410.40">
    <property type="match status" value="1"/>
</dbReference>
<keyword evidence="5" id="KW-0472">Membrane</keyword>
<accession>A0A8J6CNS5</accession>
<feature type="chain" id="PRO_5035212341" description="Glucose-methanol-choline oxidoreductase N-terminal domain-containing protein" evidence="6">
    <location>
        <begin position="27"/>
        <end position="875"/>
    </location>
</feature>
<keyword evidence="9" id="KW-1185">Reference proteome</keyword>
<evidence type="ECO:0000256" key="3">
    <source>
        <dbReference type="ARBA" id="ARBA00022729"/>
    </source>
</evidence>
<dbReference type="GO" id="GO:0016614">
    <property type="term" value="F:oxidoreductase activity, acting on CH-OH group of donors"/>
    <property type="evidence" value="ECO:0007669"/>
    <property type="project" value="InterPro"/>
</dbReference>
<dbReference type="PROSITE" id="PS00624">
    <property type="entry name" value="GMC_OXRED_2"/>
    <property type="match status" value="1"/>
</dbReference>
<dbReference type="EMBL" id="JAHUZN010000010">
    <property type="protein sequence ID" value="KAG8481822.1"/>
    <property type="molecule type" value="Genomic_DNA"/>
</dbReference>
<evidence type="ECO:0000256" key="1">
    <source>
        <dbReference type="ARBA" id="ARBA00001974"/>
    </source>
</evidence>
<dbReference type="Pfam" id="PF05199">
    <property type="entry name" value="GMC_oxred_C"/>
    <property type="match status" value="1"/>
</dbReference>
<dbReference type="InterPro" id="IPR051871">
    <property type="entry name" value="GMC_Oxidoreductase-Related"/>
</dbReference>
<dbReference type="Proteomes" id="UP000701853">
    <property type="component" value="Chromosome 10"/>
</dbReference>
<evidence type="ECO:0000256" key="4">
    <source>
        <dbReference type="ARBA" id="ARBA00022827"/>
    </source>
</evidence>
<feature type="signal peptide" evidence="6">
    <location>
        <begin position="1"/>
        <end position="26"/>
    </location>
</feature>
<dbReference type="PANTHER" id="PTHR45968:SF5">
    <property type="entry name" value="PROTEIN HOTHEAD"/>
    <property type="match status" value="1"/>
</dbReference>
<dbReference type="InterPro" id="IPR007867">
    <property type="entry name" value="GMC_OxRtase_C"/>
</dbReference>
<protein>
    <recommendedName>
        <fullName evidence="7">Glucose-methanol-choline oxidoreductase N-terminal domain-containing protein</fullName>
    </recommendedName>
</protein>
<evidence type="ECO:0000256" key="5">
    <source>
        <dbReference type="SAM" id="Phobius"/>
    </source>
</evidence>
<keyword evidence="2" id="KW-0285">Flavoprotein</keyword>
<gene>
    <name evidence="8" type="ORF">CXB51_026407</name>
</gene>
<feature type="domain" description="Glucose-methanol-choline oxidoreductase N-terminal" evidence="7">
    <location>
        <begin position="292"/>
        <end position="306"/>
    </location>
</feature>
<reference evidence="8 9" key="1">
    <citation type="journal article" date="2021" name="bioRxiv">
        <title>The Gossypium anomalum genome as a resource for cotton improvement and evolutionary analysis of hybrid incompatibility.</title>
        <authorList>
            <person name="Grover C.E."/>
            <person name="Yuan D."/>
            <person name="Arick M.A."/>
            <person name="Miller E.R."/>
            <person name="Hu G."/>
            <person name="Peterson D.G."/>
            <person name="Wendel J.F."/>
            <person name="Udall J.A."/>
        </authorList>
    </citation>
    <scope>NUCLEOTIDE SEQUENCE [LARGE SCALE GENOMIC DNA]</scope>
    <source>
        <strain evidence="8">JFW-Udall</strain>
        <tissue evidence="8">Leaf</tissue>
    </source>
</reference>
<evidence type="ECO:0000256" key="2">
    <source>
        <dbReference type="ARBA" id="ARBA00022630"/>
    </source>
</evidence>
<evidence type="ECO:0000313" key="9">
    <source>
        <dbReference type="Proteomes" id="UP000701853"/>
    </source>
</evidence>
<proteinExistence type="predicted"/>
<sequence>MAAFVGAVKLFISLVLWLNTFSSIQGARDFYEFRYPFIKRASTFSSSSSFSSSSNDEVTYDYIIVGGGTAGCPLAATLSQNFSVLVLERGGVPFSNANVSFLRNFHIALADTSPTSASQPFVSTDGVINARARVLGGGTCINAGFYTRANSDFIRRVGWDVRLVNESYPWVEKQIVHQPKLAPWQDAFKDSLLDVGVSPYNGFTYDHIYGTKVGGTIFDRFGRRHTAAELLASANPKMLTVLVYATVQKVLFDKSAGKRPKAMGVMFKDENGNQHQAFLTNNRRSEVILSCGAIGTPQLLMLSGIGPKAVLQGLNISMVLHNEFVGKGMADNPMNSVFVPMTRSVEQSLIQIVGITKMGVYIEASSGFGQSQDSIHCHHGLLSAEIGQLSTVPPKQRTRQAIEEFIKRKRDLPREAFKGGFILEKIAMPLSTGHLNLINTNIDNNPSVTFNYFGHPRDLRRCVNGIRMAAKVIQSNRFTNFTKCDKPTVEKLLNMSVKANINLIPKHTNDTKSLEQFCKDTVITIWHYHGGCHVGKVVDPNHKVLGTRRLRIVDGSTFSESPGTNPQGTVLMMGRYMGVKILRRRLGKAAGNETLLTKSRKPPIPIHNHSITFRTTMGLPFIQTTHKWHRPTTTSAAAAANPSFPASKSQLYGASRPLYRPQTKRHRYRRSCCCSCCLWTTILILVLILLVAIAGAILYVLYRPHRPTFTVSSLKVSTLNVTSASKVITNIHLNVTAKNPNKKLVYIYDPITISLITNDEIDIGEGSLGSFVHGNKNTTLLKAAITSSNRQELDEASAGKLRSGLKSKKGLPLKIKLDTKVKAKMGALKTPKVGIRVVCEGIKATAPKGKSATIASTSNAKCKVDLRLKIWKWTL</sequence>
<comment type="caution">
    <text evidence="8">The sequence shown here is derived from an EMBL/GenBank/DDBJ whole genome shotgun (WGS) entry which is preliminary data.</text>
</comment>
<dbReference type="SUPFAM" id="SSF54373">
    <property type="entry name" value="FAD-linked reductases, C-terminal domain"/>
    <property type="match status" value="1"/>
</dbReference>
<dbReference type="AlphaFoldDB" id="A0A8J6CNS5"/>
<evidence type="ECO:0000313" key="8">
    <source>
        <dbReference type="EMBL" id="KAG8481822.1"/>
    </source>
</evidence>
<dbReference type="PANTHER" id="PTHR45968">
    <property type="entry name" value="OSJNBA0019K04.7 PROTEIN"/>
    <property type="match status" value="1"/>
</dbReference>
<evidence type="ECO:0000259" key="7">
    <source>
        <dbReference type="PROSITE" id="PS00624"/>
    </source>
</evidence>
<organism evidence="8 9">
    <name type="scientific">Gossypium anomalum</name>
    <dbReference type="NCBI Taxonomy" id="47600"/>
    <lineage>
        <taxon>Eukaryota</taxon>
        <taxon>Viridiplantae</taxon>
        <taxon>Streptophyta</taxon>
        <taxon>Embryophyta</taxon>
        <taxon>Tracheophyta</taxon>
        <taxon>Spermatophyta</taxon>
        <taxon>Magnoliopsida</taxon>
        <taxon>eudicotyledons</taxon>
        <taxon>Gunneridae</taxon>
        <taxon>Pentapetalae</taxon>
        <taxon>rosids</taxon>
        <taxon>malvids</taxon>
        <taxon>Malvales</taxon>
        <taxon>Malvaceae</taxon>
        <taxon>Malvoideae</taxon>
        <taxon>Gossypium</taxon>
    </lineage>
</organism>
<comment type="cofactor">
    <cofactor evidence="1">
        <name>FAD</name>
        <dbReference type="ChEBI" id="CHEBI:57692"/>
    </cofactor>
</comment>
<dbReference type="Pfam" id="PF00732">
    <property type="entry name" value="GMC_oxred_N"/>
    <property type="match status" value="1"/>
</dbReference>
<feature type="transmembrane region" description="Helical" evidence="5">
    <location>
        <begin position="678"/>
        <end position="702"/>
    </location>
</feature>
<evidence type="ECO:0000256" key="6">
    <source>
        <dbReference type="SAM" id="SignalP"/>
    </source>
</evidence>
<dbReference type="SUPFAM" id="SSF51905">
    <property type="entry name" value="FAD/NAD(P)-binding domain"/>
    <property type="match status" value="1"/>
</dbReference>